<name>A0AC34F6B2_9BILA</name>
<accession>A0AC34F6B2</accession>
<sequence>MAEDFTVAAIKEFSKNEKEIYGFARAYKEWGDRIFLLIYGAQSKKDVGKIVCGRNTFVMEFLKVFEDSKLKAFIFQIEGSSENVEFIRITKLNLVLTQVPFVFFNTEEQMRSSILVAANVSPAVGDRIVEVLIDESGFVVSDLEYTEKGYLERDQRDCKPYKSMTAETIRQRILGPNNPIKIMCHANLPGMEVTKFLTAKVLNNLPSSKFILLEDCLLDYDDKFVAETAKWLFDNSYTRFYVCQKSFRNYMVRVKYGDKDYPLIICKKHDILPFNQEIIIPKSYLEFTGSPFYHAYTDHNDIDVLDAGELEIPKEVHALKFTLEVDVSNFWSAQVRGIIFNKISRLSAQLDAKMFNIPVIGFYGELSFIYVKDENGKYMLLDSWNGKLGKDLYISFDEKKPKFFENAVKTFLSKKNSVCHDLIKIVSTSPSELSTALHPFGYTISSDAQNPVLIAIDNHLGEKKAASPTFLMAMLLKQHLKELKNTIGKTPNKIGFCLFDDFENKEEAKKRLEKSATQFAGITIRGII</sequence>
<dbReference type="Proteomes" id="UP000887579">
    <property type="component" value="Unplaced"/>
</dbReference>
<dbReference type="WBParaSite" id="ES5_v2.g12684.t1">
    <property type="protein sequence ID" value="ES5_v2.g12684.t1"/>
    <property type="gene ID" value="ES5_v2.g12684"/>
</dbReference>
<evidence type="ECO:0000313" key="2">
    <source>
        <dbReference type="WBParaSite" id="ES5_v2.g12684.t1"/>
    </source>
</evidence>
<organism evidence="1 2">
    <name type="scientific">Panagrolaimus sp. ES5</name>
    <dbReference type="NCBI Taxonomy" id="591445"/>
    <lineage>
        <taxon>Eukaryota</taxon>
        <taxon>Metazoa</taxon>
        <taxon>Ecdysozoa</taxon>
        <taxon>Nematoda</taxon>
        <taxon>Chromadorea</taxon>
        <taxon>Rhabditida</taxon>
        <taxon>Tylenchina</taxon>
        <taxon>Panagrolaimomorpha</taxon>
        <taxon>Panagrolaimoidea</taxon>
        <taxon>Panagrolaimidae</taxon>
        <taxon>Panagrolaimus</taxon>
    </lineage>
</organism>
<reference evidence="2" key="1">
    <citation type="submission" date="2022-11" db="UniProtKB">
        <authorList>
            <consortium name="WormBaseParasite"/>
        </authorList>
    </citation>
    <scope>IDENTIFICATION</scope>
</reference>
<evidence type="ECO:0000313" key="1">
    <source>
        <dbReference type="Proteomes" id="UP000887579"/>
    </source>
</evidence>
<protein>
    <submittedName>
        <fullName evidence="2">Uncharacterized protein</fullName>
    </submittedName>
</protein>
<proteinExistence type="predicted"/>